<feature type="transmembrane region" description="Helical" evidence="6">
    <location>
        <begin position="114"/>
        <end position="136"/>
    </location>
</feature>
<evidence type="ECO:0000256" key="5">
    <source>
        <dbReference type="ARBA" id="ARBA00023136"/>
    </source>
</evidence>
<gene>
    <name evidence="8" type="ORF">SLEP1_g38176</name>
</gene>
<protein>
    <recommendedName>
        <fullName evidence="7">ABC-2 type transporter transmembrane domain-containing protein</fullName>
    </recommendedName>
</protein>
<comment type="caution">
    <text evidence="8">The sequence shown here is derived from an EMBL/GenBank/DDBJ whole genome shotgun (WGS) entry which is preliminary data.</text>
</comment>
<dbReference type="GO" id="GO:0140359">
    <property type="term" value="F:ABC-type transporter activity"/>
    <property type="evidence" value="ECO:0007669"/>
    <property type="project" value="InterPro"/>
</dbReference>
<feature type="transmembrane region" description="Helical" evidence="6">
    <location>
        <begin position="6"/>
        <end position="26"/>
    </location>
</feature>
<dbReference type="Pfam" id="PF01061">
    <property type="entry name" value="ABC2_membrane"/>
    <property type="match status" value="1"/>
</dbReference>
<dbReference type="AlphaFoldDB" id="A0AAV5KXC1"/>
<keyword evidence="5 6" id="KW-0472">Membrane</keyword>
<evidence type="ECO:0000256" key="2">
    <source>
        <dbReference type="ARBA" id="ARBA00022448"/>
    </source>
</evidence>
<feature type="transmembrane region" description="Helical" evidence="6">
    <location>
        <begin position="74"/>
        <end position="102"/>
    </location>
</feature>
<proteinExistence type="predicted"/>
<feature type="transmembrane region" description="Helical" evidence="6">
    <location>
        <begin position="142"/>
        <end position="164"/>
    </location>
</feature>
<dbReference type="EMBL" id="BPVZ01000082">
    <property type="protein sequence ID" value="GKV29235.1"/>
    <property type="molecule type" value="Genomic_DNA"/>
</dbReference>
<evidence type="ECO:0000259" key="7">
    <source>
        <dbReference type="Pfam" id="PF01061"/>
    </source>
</evidence>
<organism evidence="8 9">
    <name type="scientific">Rubroshorea leprosula</name>
    <dbReference type="NCBI Taxonomy" id="152421"/>
    <lineage>
        <taxon>Eukaryota</taxon>
        <taxon>Viridiplantae</taxon>
        <taxon>Streptophyta</taxon>
        <taxon>Embryophyta</taxon>
        <taxon>Tracheophyta</taxon>
        <taxon>Spermatophyta</taxon>
        <taxon>Magnoliopsida</taxon>
        <taxon>eudicotyledons</taxon>
        <taxon>Gunneridae</taxon>
        <taxon>Pentapetalae</taxon>
        <taxon>rosids</taxon>
        <taxon>malvids</taxon>
        <taxon>Malvales</taxon>
        <taxon>Dipterocarpaceae</taxon>
        <taxon>Rubroshorea</taxon>
    </lineage>
</organism>
<dbReference type="Proteomes" id="UP001054252">
    <property type="component" value="Unassembled WGS sequence"/>
</dbReference>
<evidence type="ECO:0000256" key="3">
    <source>
        <dbReference type="ARBA" id="ARBA00022692"/>
    </source>
</evidence>
<dbReference type="GO" id="GO:0016020">
    <property type="term" value="C:membrane"/>
    <property type="evidence" value="ECO:0007669"/>
    <property type="project" value="UniProtKB-SubCell"/>
</dbReference>
<keyword evidence="9" id="KW-1185">Reference proteome</keyword>
<keyword evidence="4 6" id="KW-1133">Transmembrane helix</keyword>
<sequence length="227" mass="26115">MLELFGIRLGVVLVTRFILATIFWHVDNSPKGVQQRIGFFAFAVSTTFYTCAKAIQECYIFMRETDYNAYRRSLYIFAHSIISIPSLIVLSIFFAAITFWMVGVVGLASGLHGFLFFFFTIVASFWAGSSLVTFHSGVVSHIMFGFIVVVTILAYFVLFNGFIISRNRIHLYWIWFHYISLVKYSYEAVLQNEFDKPTKSFVKGVQMFDKTPFETTPTTVKLKLLQI</sequence>
<evidence type="ECO:0000256" key="6">
    <source>
        <dbReference type="SAM" id="Phobius"/>
    </source>
</evidence>
<evidence type="ECO:0000313" key="8">
    <source>
        <dbReference type="EMBL" id="GKV29235.1"/>
    </source>
</evidence>
<feature type="transmembrane region" description="Helical" evidence="6">
    <location>
        <begin position="38"/>
        <end position="62"/>
    </location>
</feature>
<accession>A0AAV5KXC1</accession>
<evidence type="ECO:0000256" key="4">
    <source>
        <dbReference type="ARBA" id="ARBA00022989"/>
    </source>
</evidence>
<name>A0AAV5KXC1_9ROSI</name>
<evidence type="ECO:0000256" key="1">
    <source>
        <dbReference type="ARBA" id="ARBA00004141"/>
    </source>
</evidence>
<dbReference type="PANTHER" id="PTHR48041:SF109">
    <property type="entry name" value="ABC TRANSPORTER G FAMILY MEMBER 20"/>
    <property type="match status" value="1"/>
</dbReference>
<keyword evidence="2" id="KW-0813">Transport</keyword>
<comment type="subcellular location">
    <subcellularLocation>
        <location evidence="1">Membrane</location>
        <topology evidence="1">Multi-pass membrane protein</topology>
    </subcellularLocation>
</comment>
<evidence type="ECO:0000313" key="9">
    <source>
        <dbReference type="Proteomes" id="UP001054252"/>
    </source>
</evidence>
<dbReference type="PANTHER" id="PTHR48041">
    <property type="entry name" value="ABC TRANSPORTER G FAMILY MEMBER 28"/>
    <property type="match status" value="1"/>
</dbReference>
<dbReference type="InterPro" id="IPR013525">
    <property type="entry name" value="ABC2_TM"/>
</dbReference>
<reference evidence="8 9" key="1">
    <citation type="journal article" date="2021" name="Commun. Biol.">
        <title>The genome of Shorea leprosula (Dipterocarpaceae) highlights the ecological relevance of drought in aseasonal tropical rainforests.</title>
        <authorList>
            <person name="Ng K.K.S."/>
            <person name="Kobayashi M.J."/>
            <person name="Fawcett J.A."/>
            <person name="Hatakeyama M."/>
            <person name="Paape T."/>
            <person name="Ng C.H."/>
            <person name="Ang C.C."/>
            <person name="Tnah L.H."/>
            <person name="Lee C.T."/>
            <person name="Nishiyama T."/>
            <person name="Sese J."/>
            <person name="O'Brien M.J."/>
            <person name="Copetti D."/>
            <person name="Mohd Noor M.I."/>
            <person name="Ong R.C."/>
            <person name="Putra M."/>
            <person name="Sireger I.Z."/>
            <person name="Indrioko S."/>
            <person name="Kosugi Y."/>
            <person name="Izuno A."/>
            <person name="Isagi Y."/>
            <person name="Lee S.L."/>
            <person name="Shimizu K.K."/>
        </authorList>
    </citation>
    <scope>NUCLEOTIDE SEQUENCE [LARGE SCALE GENOMIC DNA]</scope>
    <source>
        <strain evidence="8">214</strain>
    </source>
</reference>
<feature type="domain" description="ABC-2 type transporter transmembrane" evidence="7">
    <location>
        <begin position="8"/>
        <end position="194"/>
    </location>
</feature>
<keyword evidence="3 6" id="KW-0812">Transmembrane</keyword>
<dbReference type="InterPro" id="IPR050352">
    <property type="entry name" value="ABCG_transporters"/>
</dbReference>